<dbReference type="EMBL" id="QMIG01000028">
    <property type="protein sequence ID" value="RAW10216.1"/>
    <property type="molecule type" value="Genomic_DNA"/>
</dbReference>
<dbReference type="Proteomes" id="UP000250462">
    <property type="component" value="Unassembled WGS sequence"/>
</dbReference>
<sequence>MLHRVFDQLEASSDDERAMLTSQRDKLEAERLKLVQAHYADAIPLDLLKTEQDRIRTNLDAITSRPDNLATAYSDARSGLDQIVDILTDLGELYSKCGPTERRILNRAPFKQIIVDEDEQVTLDPAEPATTIITHAHNSEMIGPGPYTKQPRHQTGQVSTFSTYVELRVFWLRTSATHLSSHRRHGVSRPQW</sequence>
<reference evidence="1 2" key="1">
    <citation type="submission" date="2018-06" db="EMBL/GenBank/DDBJ databases">
        <title>Phytoactinopolyspora halophila sp. nov., a novel halophilic actinomycete isolated from a saline soil in China.</title>
        <authorList>
            <person name="Tang S.-K."/>
        </authorList>
    </citation>
    <scope>NUCLEOTIDE SEQUENCE [LARGE SCALE GENOMIC DNA]</scope>
    <source>
        <strain evidence="1 2">YIM 96934</strain>
    </source>
</reference>
<keyword evidence="2" id="KW-1185">Reference proteome</keyword>
<feature type="non-terminal residue" evidence="1">
    <location>
        <position position="192"/>
    </location>
</feature>
<dbReference type="AlphaFoldDB" id="A0A329QCX2"/>
<evidence type="ECO:0000313" key="1">
    <source>
        <dbReference type="EMBL" id="RAW10216.1"/>
    </source>
</evidence>
<evidence type="ECO:0000313" key="2">
    <source>
        <dbReference type="Proteomes" id="UP000250462"/>
    </source>
</evidence>
<organism evidence="1 2">
    <name type="scientific">Phytoactinopolyspora halophila</name>
    <dbReference type="NCBI Taxonomy" id="1981511"/>
    <lineage>
        <taxon>Bacteria</taxon>
        <taxon>Bacillati</taxon>
        <taxon>Actinomycetota</taxon>
        <taxon>Actinomycetes</taxon>
        <taxon>Jiangellales</taxon>
        <taxon>Jiangellaceae</taxon>
        <taxon>Phytoactinopolyspora</taxon>
    </lineage>
</organism>
<accession>A0A329QCX2</accession>
<protein>
    <submittedName>
        <fullName evidence="1">Uncharacterized protein</fullName>
    </submittedName>
</protein>
<comment type="caution">
    <text evidence="1">The sequence shown here is derived from an EMBL/GenBank/DDBJ whole genome shotgun (WGS) entry which is preliminary data.</text>
</comment>
<gene>
    <name evidence="1" type="ORF">DPM12_19210</name>
</gene>
<proteinExistence type="predicted"/>
<name>A0A329QCX2_9ACTN</name>